<proteinExistence type="predicted"/>
<name>A0A138ZY76_GONPJ</name>
<evidence type="ECO:0000313" key="2">
    <source>
        <dbReference type="Proteomes" id="UP000070544"/>
    </source>
</evidence>
<dbReference type="Proteomes" id="UP000070544">
    <property type="component" value="Unassembled WGS sequence"/>
</dbReference>
<reference evidence="1 2" key="1">
    <citation type="journal article" date="2015" name="Genome Biol. Evol.">
        <title>Phylogenomic analyses indicate that early fungi evolved digesting cell walls of algal ancestors of land plants.</title>
        <authorList>
            <person name="Chang Y."/>
            <person name="Wang S."/>
            <person name="Sekimoto S."/>
            <person name="Aerts A.L."/>
            <person name="Choi C."/>
            <person name="Clum A."/>
            <person name="LaButti K.M."/>
            <person name="Lindquist E.A."/>
            <person name="Yee Ngan C."/>
            <person name="Ohm R.A."/>
            <person name="Salamov A.A."/>
            <person name="Grigoriev I.V."/>
            <person name="Spatafora J.W."/>
            <person name="Berbee M.L."/>
        </authorList>
    </citation>
    <scope>NUCLEOTIDE SEQUENCE [LARGE SCALE GENOMIC DNA]</scope>
    <source>
        <strain evidence="1 2">JEL478</strain>
    </source>
</reference>
<gene>
    <name evidence="1" type="ORF">M427DRAFT_160644</name>
</gene>
<sequence length="102" mass="11376">MLRSPGPLVLDVRGDRDKGGVSLFQLFAPDMKGHLLISDRECDPERIPRALARELAVYAEKPFVYPNLDVWSVITERNGEISGPKAFQSVCRRPVPIPAMVC</sequence>
<dbReference type="AlphaFoldDB" id="A0A138ZY76"/>
<accession>A0A138ZY76</accession>
<protein>
    <submittedName>
        <fullName evidence="1">Uncharacterized protein</fullName>
    </submittedName>
</protein>
<dbReference type="EMBL" id="KQ965864">
    <property type="protein sequence ID" value="KXS09458.1"/>
    <property type="molecule type" value="Genomic_DNA"/>
</dbReference>
<keyword evidence="2" id="KW-1185">Reference proteome</keyword>
<organism evidence="1 2">
    <name type="scientific">Gonapodya prolifera (strain JEL478)</name>
    <name type="common">Monoblepharis prolifera</name>
    <dbReference type="NCBI Taxonomy" id="1344416"/>
    <lineage>
        <taxon>Eukaryota</taxon>
        <taxon>Fungi</taxon>
        <taxon>Fungi incertae sedis</taxon>
        <taxon>Chytridiomycota</taxon>
        <taxon>Chytridiomycota incertae sedis</taxon>
        <taxon>Monoblepharidomycetes</taxon>
        <taxon>Monoblepharidales</taxon>
        <taxon>Gonapodyaceae</taxon>
        <taxon>Gonapodya</taxon>
    </lineage>
</organism>
<evidence type="ECO:0000313" key="1">
    <source>
        <dbReference type="EMBL" id="KXS09458.1"/>
    </source>
</evidence>